<accession>A0A498I992</accession>
<protein>
    <submittedName>
        <fullName evidence="1">Uncharacterized protein</fullName>
    </submittedName>
</protein>
<dbReference type="EMBL" id="RDQH01000339">
    <property type="protein sequence ID" value="RXH80006.1"/>
    <property type="molecule type" value="Genomic_DNA"/>
</dbReference>
<evidence type="ECO:0000313" key="1">
    <source>
        <dbReference type="EMBL" id="RXH80006.1"/>
    </source>
</evidence>
<dbReference type="AlphaFoldDB" id="A0A498I992"/>
<proteinExistence type="predicted"/>
<gene>
    <name evidence="1" type="ORF">DVH24_041153</name>
</gene>
<keyword evidence="2" id="KW-1185">Reference proteome</keyword>
<sequence>MQKEPSNHYTSVGGWCQVAAWSTDSGFKWYMLKPRMRQGIFVLKCYKFVFYGRGTSHSRGRQNEKVPKTCPVKQCVSSVLGAPNGRRKTSSHLVSSFLVYQTVPESLLKIKERKMMRRFLRCFPA</sequence>
<evidence type="ECO:0000313" key="2">
    <source>
        <dbReference type="Proteomes" id="UP000290289"/>
    </source>
</evidence>
<organism evidence="1 2">
    <name type="scientific">Malus domestica</name>
    <name type="common">Apple</name>
    <name type="synonym">Pyrus malus</name>
    <dbReference type="NCBI Taxonomy" id="3750"/>
    <lineage>
        <taxon>Eukaryota</taxon>
        <taxon>Viridiplantae</taxon>
        <taxon>Streptophyta</taxon>
        <taxon>Embryophyta</taxon>
        <taxon>Tracheophyta</taxon>
        <taxon>Spermatophyta</taxon>
        <taxon>Magnoliopsida</taxon>
        <taxon>eudicotyledons</taxon>
        <taxon>Gunneridae</taxon>
        <taxon>Pentapetalae</taxon>
        <taxon>rosids</taxon>
        <taxon>fabids</taxon>
        <taxon>Rosales</taxon>
        <taxon>Rosaceae</taxon>
        <taxon>Amygdaloideae</taxon>
        <taxon>Maleae</taxon>
        <taxon>Malus</taxon>
    </lineage>
</organism>
<comment type="caution">
    <text evidence="1">The sequence shown here is derived from an EMBL/GenBank/DDBJ whole genome shotgun (WGS) entry which is preliminary data.</text>
</comment>
<reference evidence="1 2" key="1">
    <citation type="submission" date="2018-10" db="EMBL/GenBank/DDBJ databases">
        <title>A high-quality apple genome assembly.</title>
        <authorList>
            <person name="Hu J."/>
        </authorList>
    </citation>
    <scope>NUCLEOTIDE SEQUENCE [LARGE SCALE GENOMIC DNA]</scope>
    <source>
        <strain evidence="2">cv. HFTH1</strain>
        <tissue evidence="1">Young leaf</tissue>
    </source>
</reference>
<name>A0A498I992_MALDO</name>
<dbReference type="Proteomes" id="UP000290289">
    <property type="component" value="Chromosome 13"/>
</dbReference>